<dbReference type="EMBL" id="JBIMZQ010000007">
    <property type="protein sequence ID" value="KAL3670187.1"/>
    <property type="molecule type" value="Genomic_DNA"/>
</dbReference>
<feature type="region of interest" description="Disordered" evidence="1">
    <location>
        <begin position="65"/>
        <end position="103"/>
    </location>
</feature>
<reference evidence="2 3" key="1">
    <citation type="submission" date="2024-09" db="EMBL/GenBank/DDBJ databases">
        <title>Genome sequencing and assembly of Phytophthora oleae, isolate VK10A, causative agent of rot of olive drupes.</title>
        <authorList>
            <person name="Conti Taguali S."/>
            <person name="Riolo M."/>
            <person name="La Spada F."/>
            <person name="Cacciola S.O."/>
            <person name="Dionisio G."/>
        </authorList>
    </citation>
    <scope>NUCLEOTIDE SEQUENCE [LARGE SCALE GENOMIC DNA]</scope>
    <source>
        <strain evidence="2 3">VK10A</strain>
    </source>
</reference>
<proteinExistence type="predicted"/>
<accession>A0ABD3FTC6</accession>
<gene>
    <name evidence="2" type="ORF">V7S43_004502</name>
</gene>
<feature type="compositionally biased region" description="Polar residues" evidence="1">
    <location>
        <begin position="89"/>
        <end position="103"/>
    </location>
</feature>
<evidence type="ECO:0000313" key="2">
    <source>
        <dbReference type="EMBL" id="KAL3670187.1"/>
    </source>
</evidence>
<dbReference type="Proteomes" id="UP001632037">
    <property type="component" value="Unassembled WGS sequence"/>
</dbReference>
<name>A0ABD3FTC6_9STRA</name>
<organism evidence="2 3">
    <name type="scientific">Phytophthora oleae</name>
    <dbReference type="NCBI Taxonomy" id="2107226"/>
    <lineage>
        <taxon>Eukaryota</taxon>
        <taxon>Sar</taxon>
        <taxon>Stramenopiles</taxon>
        <taxon>Oomycota</taxon>
        <taxon>Peronosporomycetes</taxon>
        <taxon>Peronosporales</taxon>
        <taxon>Peronosporaceae</taxon>
        <taxon>Phytophthora</taxon>
    </lineage>
</organism>
<sequence length="131" mass="14572">MEKPADSAELTSTETAQAVSICLYPSKPCTNPRGIKRNGELHNFCDYHRYKANFNQRRLEHRRKYQQEAAPQAISFPPEVLSGIPPSLPSHQSVDNATQSTTLEPDDIWILQELLKPGNSPDGSTSGDHCP</sequence>
<dbReference type="AlphaFoldDB" id="A0ABD3FTC6"/>
<evidence type="ECO:0000256" key="1">
    <source>
        <dbReference type="SAM" id="MobiDB-lite"/>
    </source>
</evidence>
<comment type="caution">
    <text evidence="2">The sequence shown here is derived from an EMBL/GenBank/DDBJ whole genome shotgun (WGS) entry which is preliminary data.</text>
</comment>
<protein>
    <submittedName>
        <fullName evidence="2">Uncharacterized protein</fullName>
    </submittedName>
</protein>
<keyword evidence="3" id="KW-1185">Reference proteome</keyword>
<evidence type="ECO:0000313" key="3">
    <source>
        <dbReference type="Proteomes" id="UP001632037"/>
    </source>
</evidence>